<comment type="caution">
    <text evidence="2">The sequence shown here is derived from an EMBL/GenBank/DDBJ whole genome shotgun (WGS) entry which is preliminary data.</text>
</comment>
<dbReference type="RefSeq" id="WP_176006681.1">
    <property type="nucleotide sequence ID" value="NZ_JABWMI010000014.1"/>
</dbReference>
<organism evidence="2 3">
    <name type="scientific">Flavobacterium agri</name>
    <dbReference type="NCBI Taxonomy" id="2743471"/>
    <lineage>
        <taxon>Bacteria</taxon>
        <taxon>Pseudomonadati</taxon>
        <taxon>Bacteroidota</taxon>
        <taxon>Flavobacteriia</taxon>
        <taxon>Flavobacteriales</taxon>
        <taxon>Flavobacteriaceae</taxon>
        <taxon>Flavobacterium</taxon>
    </lineage>
</organism>
<keyword evidence="1" id="KW-0732">Signal</keyword>
<keyword evidence="3" id="KW-1185">Reference proteome</keyword>
<evidence type="ECO:0000313" key="3">
    <source>
        <dbReference type="Proteomes" id="UP000535020"/>
    </source>
</evidence>
<proteinExistence type="predicted"/>
<reference evidence="2 3" key="1">
    <citation type="submission" date="2020-07" db="EMBL/GenBank/DDBJ databases">
        <authorList>
            <person name="Sun Q."/>
        </authorList>
    </citation>
    <scope>NUCLEOTIDE SEQUENCE [LARGE SCALE GENOMIC DNA]</scope>
    <source>
        <strain evidence="2 3">MAH-1</strain>
    </source>
</reference>
<evidence type="ECO:0000256" key="1">
    <source>
        <dbReference type="SAM" id="SignalP"/>
    </source>
</evidence>
<dbReference type="Proteomes" id="UP000535020">
    <property type="component" value="Unassembled WGS sequence"/>
</dbReference>
<evidence type="ECO:0000313" key="2">
    <source>
        <dbReference type="EMBL" id="NYA71874.1"/>
    </source>
</evidence>
<protein>
    <submittedName>
        <fullName evidence="2">Uncharacterized protein</fullName>
    </submittedName>
</protein>
<dbReference type="PROSITE" id="PS51257">
    <property type="entry name" value="PROKAR_LIPOPROTEIN"/>
    <property type="match status" value="1"/>
</dbReference>
<dbReference type="EMBL" id="JACBJI010000005">
    <property type="protein sequence ID" value="NYA71874.1"/>
    <property type="molecule type" value="Genomic_DNA"/>
</dbReference>
<feature type="signal peptide" evidence="1">
    <location>
        <begin position="1"/>
        <end position="22"/>
    </location>
</feature>
<accession>A0A7Y8Y3D2</accession>
<sequence length="342" mass="36751">MKKIFRYKFLFVAALAASFASCSDDDDATLSTRLEKPVVTATVSSTTVNEGDVITVTLTSDKAINNSMEFKLDVLNTSTGGFRDLATEDGTETEVGTGFGQLGFYFTMPAYTTTYSFTFVAPVDLEAEGAETFNFRLYPDGNSNGNIAETSEFFTVTVNNTVIDDFWARLDWSQTSADTYGTLHGGTYDVTASEQDGEFCEFDFDMEIYDAGLNLVASSYTECPELAVLPADAPDGDYIIAPSFYTNEGPGAPEGGEILFKAFVDMGRPGAFKATINMDGEWTYTAGGLADGNDAAIIPVAIVTKAGTTYTATTMDGELLGTGRMANLVQQLAAKRKAHLKN</sequence>
<feature type="chain" id="PRO_5030632215" evidence="1">
    <location>
        <begin position="23"/>
        <end position="342"/>
    </location>
</feature>
<dbReference type="AlphaFoldDB" id="A0A7Y8Y3D2"/>
<gene>
    <name evidence="2" type="ORF">HZF10_13155</name>
</gene>
<name>A0A7Y8Y3D2_9FLAO</name>